<organism evidence="1 2">
    <name type="scientific">Prauserella muralis</name>
    <dbReference type="NCBI Taxonomy" id="588067"/>
    <lineage>
        <taxon>Bacteria</taxon>
        <taxon>Bacillati</taxon>
        <taxon>Actinomycetota</taxon>
        <taxon>Actinomycetes</taxon>
        <taxon>Pseudonocardiales</taxon>
        <taxon>Pseudonocardiaceae</taxon>
        <taxon>Prauserella</taxon>
    </lineage>
</organism>
<keyword evidence="2" id="KW-1185">Reference proteome</keyword>
<protein>
    <submittedName>
        <fullName evidence="1">Uncharacterized protein</fullName>
    </submittedName>
</protein>
<geneLocation type="plasmid" evidence="2">
    <name>ppmurdsm45305</name>
</geneLocation>
<evidence type="ECO:0000313" key="2">
    <source>
        <dbReference type="Proteomes" id="UP000249915"/>
    </source>
</evidence>
<dbReference type="RefSeq" id="WP_112278873.1">
    <property type="nucleotide sequence ID" value="NZ_CM009984.1"/>
</dbReference>
<sequence>MTLRKTDAETGWPAIIDGWIQDHAIRRDLMALSVFALVVVLLIVVAIAGVIPAGIIGWISGSAVAGIGSVSGVRWLRARRAAIADPAATNTETDAKAGV</sequence>
<reference evidence="1 2" key="1">
    <citation type="submission" date="2016-07" db="EMBL/GenBank/DDBJ databases">
        <title>Draft genome sequence of Prauserella muralis DSM 45305, isolated from a mould-covered wall in an indoor environment.</title>
        <authorList>
            <person name="Ruckert C."/>
            <person name="Albersmeier A."/>
            <person name="Jiang C.-L."/>
            <person name="Jiang Y."/>
            <person name="Kalinowski J."/>
            <person name="Schneider O."/>
            <person name="Winkler A."/>
            <person name="Zotchev S.B."/>
        </authorList>
    </citation>
    <scope>NUCLEOTIDE SEQUENCE [LARGE SCALE GENOMIC DNA]</scope>
    <source>
        <strain evidence="1 2">DSM 45305</strain>
        <plasmid evidence="2">ppmurdsm45305</plasmid>
    </source>
</reference>
<keyword evidence="1" id="KW-0614">Plasmid</keyword>
<name>A0A2V4AF51_9PSEU</name>
<evidence type="ECO:0000313" key="1">
    <source>
        <dbReference type="EMBL" id="PXY16627.1"/>
    </source>
</evidence>
<dbReference type="AlphaFoldDB" id="A0A2V4AF51"/>
<proteinExistence type="predicted"/>
<comment type="caution">
    <text evidence="1">The sequence shown here is derived from an EMBL/GenBank/DDBJ whole genome shotgun (WGS) entry which is preliminary data.</text>
</comment>
<dbReference type="EMBL" id="MASW01000024">
    <property type="protein sequence ID" value="PXY16627.1"/>
    <property type="molecule type" value="Genomic_DNA"/>
</dbReference>
<accession>A0A2V4AF51</accession>
<dbReference type="Proteomes" id="UP000249915">
    <property type="component" value="Plasmid pPmurDSM45305"/>
</dbReference>
<gene>
    <name evidence="1" type="ORF">BAY60_36160</name>
</gene>